<reference evidence="3" key="1">
    <citation type="journal article" date="2020" name="Stud. Mycol.">
        <title>101 Dothideomycetes genomes: a test case for predicting lifestyles and emergence of pathogens.</title>
        <authorList>
            <person name="Haridas S."/>
            <person name="Albert R."/>
            <person name="Binder M."/>
            <person name="Bloem J."/>
            <person name="Labutti K."/>
            <person name="Salamov A."/>
            <person name="Andreopoulos B."/>
            <person name="Baker S."/>
            <person name="Barry K."/>
            <person name="Bills G."/>
            <person name="Bluhm B."/>
            <person name="Cannon C."/>
            <person name="Castanera R."/>
            <person name="Culley D."/>
            <person name="Daum C."/>
            <person name="Ezra D."/>
            <person name="Gonzalez J."/>
            <person name="Henrissat B."/>
            <person name="Kuo A."/>
            <person name="Liang C."/>
            <person name="Lipzen A."/>
            <person name="Lutzoni F."/>
            <person name="Magnuson J."/>
            <person name="Mondo S."/>
            <person name="Nolan M."/>
            <person name="Ohm R."/>
            <person name="Pangilinan J."/>
            <person name="Park H.-J."/>
            <person name="Ramirez L."/>
            <person name="Alfaro M."/>
            <person name="Sun H."/>
            <person name="Tritt A."/>
            <person name="Yoshinaga Y."/>
            <person name="Zwiers L.-H."/>
            <person name="Turgeon B."/>
            <person name="Goodwin S."/>
            <person name="Spatafora J."/>
            <person name="Crous P."/>
            <person name="Grigoriev I."/>
        </authorList>
    </citation>
    <scope>NUCLEOTIDE SEQUENCE</scope>
    <source>
        <strain evidence="3">CBS 110217</strain>
    </source>
</reference>
<organism evidence="3 4">
    <name type="scientific">Setomelanomma holmii</name>
    <dbReference type="NCBI Taxonomy" id="210430"/>
    <lineage>
        <taxon>Eukaryota</taxon>
        <taxon>Fungi</taxon>
        <taxon>Dikarya</taxon>
        <taxon>Ascomycota</taxon>
        <taxon>Pezizomycotina</taxon>
        <taxon>Dothideomycetes</taxon>
        <taxon>Pleosporomycetidae</taxon>
        <taxon>Pleosporales</taxon>
        <taxon>Pleosporineae</taxon>
        <taxon>Phaeosphaeriaceae</taxon>
        <taxon>Setomelanomma</taxon>
    </lineage>
</organism>
<dbReference type="Pfam" id="PF25534">
    <property type="entry name" value="DUF7918"/>
    <property type="match status" value="1"/>
</dbReference>
<evidence type="ECO:0000313" key="3">
    <source>
        <dbReference type="EMBL" id="KAF2024938.1"/>
    </source>
</evidence>
<gene>
    <name evidence="3" type="ORF">EK21DRAFT_104302</name>
</gene>
<evidence type="ECO:0000313" key="4">
    <source>
        <dbReference type="Proteomes" id="UP000799777"/>
    </source>
</evidence>
<dbReference type="AlphaFoldDB" id="A0A9P4GYD7"/>
<dbReference type="InterPro" id="IPR057678">
    <property type="entry name" value="DUF7918"/>
</dbReference>
<feature type="compositionally biased region" description="Polar residues" evidence="1">
    <location>
        <begin position="352"/>
        <end position="361"/>
    </location>
</feature>
<dbReference type="Proteomes" id="UP000799777">
    <property type="component" value="Unassembled WGS sequence"/>
</dbReference>
<feature type="region of interest" description="Disordered" evidence="1">
    <location>
        <begin position="297"/>
        <end position="361"/>
    </location>
</feature>
<sequence>MPSFRSINIALHSQFDVQTLPEFYPLPPEHYISPGICCAAPQLVDDATSTCTVYIPTVPGSTFWISYSISPPVPEGHHFLFKLYINGAHILSWSTGKDADWRGKTMFGLYERSETEEGKPKVEKRVLCFTSPSNLASGWDVQDLFDERACMEIKVHRAHGRKRIERELQDFNQTEHARNAKGISLVNAGRVNSEQPKRFYKFALIDPGNQPFATFRYLYRSWDQLRYLGLLDDESGEENDISVIEPGADTSSGDEGRGTRTSIKDTDDVFYQCGDSAKETQPRLSSSERLRAYIPRGAPDAGTEALGGQADEQTQQRQSGMRTPTQSYRLSIPPSVRLNPTEQTIRPLPTAPQKSDSSSTAYCPHPAYPIENWRVRTRSPVKSVRDGISTPPLEKDGEQGTRASSLMSVITSTWKRRGTPSSERHKSAEGRRSARSEA</sequence>
<proteinExistence type="predicted"/>
<feature type="compositionally biased region" description="Polar residues" evidence="1">
    <location>
        <begin position="311"/>
        <end position="329"/>
    </location>
</feature>
<feature type="domain" description="DUF7918" evidence="2">
    <location>
        <begin position="45"/>
        <end position="230"/>
    </location>
</feature>
<feature type="compositionally biased region" description="Polar residues" evidence="1">
    <location>
        <begin position="401"/>
        <end position="413"/>
    </location>
</feature>
<evidence type="ECO:0000259" key="2">
    <source>
        <dbReference type="Pfam" id="PF25534"/>
    </source>
</evidence>
<dbReference type="EMBL" id="ML978279">
    <property type="protein sequence ID" value="KAF2024938.1"/>
    <property type="molecule type" value="Genomic_DNA"/>
</dbReference>
<feature type="region of interest" description="Disordered" evidence="1">
    <location>
        <begin position="380"/>
        <end position="438"/>
    </location>
</feature>
<feature type="compositionally biased region" description="Basic and acidic residues" evidence="1">
    <location>
        <begin position="422"/>
        <end position="438"/>
    </location>
</feature>
<keyword evidence="4" id="KW-1185">Reference proteome</keyword>
<dbReference type="OrthoDB" id="436496at2759"/>
<feature type="compositionally biased region" description="Basic and acidic residues" evidence="1">
    <location>
        <begin position="254"/>
        <end position="267"/>
    </location>
</feature>
<feature type="region of interest" description="Disordered" evidence="1">
    <location>
        <begin position="238"/>
        <end position="267"/>
    </location>
</feature>
<name>A0A9P4GYD7_9PLEO</name>
<protein>
    <recommendedName>
        <fullName evidence="2">DUF7918 domain-containing protein</fullName>
    </recommendedName>
</protein>
<comment type="caution">
    <text evidence="3">The sequence shown here is derived from an EMBL/GenBank/DDBJ whole genome shotgun (WGS) entry which is preliminary data.</text>
</comment>
<accession>A0A9P4GYD7</accession>
<evidence type="ECO:0000256" key="1">
    <source>
        <dbReference type="SAM" id="MobiDB-lite"/>
    </source>
</evidence>